<dbReference type="EMBL" id="LGRX02033976">
    <property type="protein sequence ID" value="KAK3239271.1"/>
    <property type="molecule type" value="Genomic_DNA"/>
</dbReference>
<reference evidence="2 3" key="1">
    <citation type="journal article" date="2015" name="Genome Biol. Evol.">
        <title>Comparative Genomics of a Bacterivorous Green Alga Reveals Evolutionary Causalities and Consequences of Phago-Mixotrophic Mode of Nutrition.</title>
        <authorList>
            <person name="Burns J.A."/>
            <person name="Paasch A."/>
            <person name="Narechania A."/>
            <person name="Kim E."/>
        </authorList>
    </citation>
    <scope>NUCLEOTIDE SEQUENCE [LARGE SCALE GENOMIC DNA]</scope>
    <source>
        <strain evidence="2 3">PLY_AMNH</strain>
    </source>
</reference>
<dbReference type="AlphaFoldDB" id="A0AAE0EST2"/>
<feature type="region of interest" description="Disordered" evidence="1">
    <location>
        <begin position="1"/>
        <end position="26"/>
    </location>
</feature>
<sequence length="119" mass="13888">MIEKWGKEDSADDKESGGSSNFEDLHESLTQLSGKWEIFKLAKSEKREQGKPKKAFKEKLGLDERRIALEEQEAKEEQKDRQLDREERAADTTLRHETMKALLETQREIVRSRATGWNL</sequence>
<evidence type="ECO:0008006" key="4">
    <source>
        <dbReference type="Google" id="ProtNLM"/>
    </source>
</evidence>
<evidence type="ECO:0000313" key="2">
    <source>
        <dbReference type="EMBL" id="KAK3239271.1"/>
    </source>
</evidence>
<gene>
    <name evidence="2" type="ORF">CYMTET_50789</name>
</gene>
<feature type="compositionally biased region" description="Basic and acidic residues" evidence="1">
    <location>
        <begin position="75"/>
        <end position="96"/>
    </location>
</feature>
<evidence type="ECO:0000256" key="1">
    <source>
        <dbReference type="SAM" id="MobiDB-lite"/>
    </source>
</evidence>
<feature type="compositionally biased region" description="Polar residues" evidence="1">
    <location>
        <begin position="17"/>
        <end position="26"/>
    </location>
</feature>
<proteinExistence type="predicted"/>
<feature type="compositionally biased region" description="Basic and acidic residues" evidence="1">
    <location>
        <begin position="1"/>
        <end position="16"/>
    </location>
</feature>
<keyword evidence="3" id="KW-1185">Reference proteome</keyword>
<name>A0AAE0EST2_9CHLO</name>
<protein>
    <recommendedName>
        <fullName evidence="4">No apical meristem-associated C-terminal domain-containing protein</fullName>
    </recommendedName>
</protein>
<accession>A0AAE0EST2</accession>
<feature type="region of interest" description="Disordered" evidence="1">
    <location>
        <begin position="71"/>
        <end position="96"/>
    </location>
</feature>
<comment type="caution">
    <text evidence="2">The sequence shown here is derived from an EMBL/GenBank/DDBJ whole genome shotgun (WGS) entry which is preliminary data.</text>
</comment>
<evidence type="ECO:0000313" key="3">
    <source>
        <dbReference type="Proteomes" id="UP001190700"/>
    </source>
</evidence>
<dbReference type="Proteomes" id="UP001190700">
    <property type="component" value="Unassembled WGS sequence"/>
</dbReference>
<organism evidence="2 3">
    <name type="scientific">Cymbomonas tetramitiformis</name>
    <dbReference type="NCBI Taxonomy" id="36881"/>
    <lineage>
        <taxon>Eukaryota</taxon>
        <taxon>Viridiplantae</taxon>
        <taxon>Chlorophyta</taxon>
        <taxon>Pyramimonadophyceae</taxon>
        <taxon>Pyramimonadales</taxon>
        <taxon>Pyramimonadaceae</taxon>
        <taxon>Cymbomonas</taxon>
    </lineage>
</organism>